<dbReference type="SMART" id="SM00387">
    <property type="entry name" value="HATPase_c"/>
    <property type="match status" value="1"/>
</dbReference>
<evidence type="ECO:0000256" key="7">
    <source>
        <dbReference type="SAM" id="Phobius"/>
    </source>
</evidence>
<evidence type="ECO:0000256" key="5">
    <source>
        <dbReference type="ARBA" id="ARBA00022777"/>
    </source>
</evidence>
<dbReference type="PRINTS" id="PR00344">
    <property type="entry name" value="BCTRLSENSOR"/>
</dbReference>
<comment type="catalytic activity">
    <reaction evidence="1">
        <text>ATP + protein L-histidine = ADP + protein N-phospho-L-histidine.</text>
        <dbReference type="EC" id="2.7.13.3"/>
    </reaction>
</comment>
<dbReference type="Pfam" id="PF00512">
    <property type="entry name" value="HisKA"/>
    <property type="match status" value="1"/>
</dbReference>
<evidence type="ECO:0000259" key="8">
    <source>
        <dbReference type="PROSITE" id="PS50109"/>
    </source>
</evidence>
<keyword evidence="7" id="KW-0812">Transmembrane</keyword>
<dbReference type="SUPFAM" id="SSF55874">
    <property type="entry name" value="ATPase domain of HSP90 chaperone/DNA topoisomerase II/histidine kinase"/>
    <property type="match status" value="1"/>
</dbReference>
<dbReference type="CDD" id="cd00082">
    <property type="entry name" value="HisKA"/>
    <property type="match status" value="1"/>
</dbReference>
<evidence type="ECO:0000313" key="10">
    <source>
        <dbReference type="Proteomes" id="UP001168528"/>
    </source>
</evidence>
<comment type="caution">
    <text evidence="9">The sequence shown here is derived from an EMBL/GenBank/DDBJ whole genome shotgun (WGS) entry which is preliminary data.</text>
</comment>
<keyword evidence="6" id="KW-0902">Two-component regulatory system</keyword>
<evidence type="ECO:0000256" key="4">
    <source>
        <dbReference type="ARBA" id="ARBA00022679"/>
    </source>
</evidence>
<dbReference type="InterPro" id="IPR005467">
    <property type="entry name" value="His_kinase_dom"/>
</dbReference>
<feature type="transmembrane region" description="Helical" evidence="7">
    <location>
        <begin position="34"/>
        <end position="55"/>
    </location>
</feature>
<dbReference type="PROSITE" id="PS50109">
    <property type="entry name" value="HIS_KIN"/>
    <property type="match status" value="1"/>
</dbReference>
<accession>A0ABT8R9C8</accession>
<proteinExistence type="predicted"/>
<dbReference type="SMART" id="SM00388">
    <property type="entry name" value="HisKA"/>
    <property type="match status" value="1"/>
</dbReference>
<evidence type="ECO:0000313" key="9">
    <source>
        <dbReference type="EMBL" id="MDO1448697.1"/>
    </source>
</evidence>
<dbReference type="InterPro" id="IPR036097">
    <property type="entry name" value="HisK_dim/P_sf"/>
</dbReference>
<evidence type="ECO:0000256" key="1">
    <source>
        <dbReference type="ARBA" id="ARBA00000085"/>
    </source>
</evidence>
<dbReference type="Gene3D" id="3.30.565.10">
    <property type="entry name" value="Histidine kinase-like ATPase, C-terminal domain"/>
    <property type="match status" value="1"/>
</dbReference>
<dbReference type="PANTHER" id="PTHR43711:SF31">
    <property type="entry name" value="HISTIDINE KINASE"/>
    <property type="match status" value="1"/>
</dbReference>
<keyword evidence="10" id="KW-1185">Reference proteome</keyword>
<keyword evidence="5 9" id="KW-0418">Kinase</keyword>
<evidence type="ECO:0000256" key="3">
    <source>
        <dbReference type="ARBA" id="ARBA00022553"/>
    </source>
</evidence>
<gene>
    <name evidence="9" type="ORF">Q0590_20640</name>
</gene>
<protein>
    <recommendedName>
        <fullName evidence="2">histidine kinase</fullName>
        <ecNumber evidence="2">2.7.13.3</ecNumber>
    </recommendedName>
</protein>
<evidence type="ECO:0000256" key="2">
    <source>
        <dbReference type="ARBA" id="ARBA00012438"/>
    </source>
</evidence>
<evidence type="ECO:0000256" key="6">
    <source>
        <dbReference type="ARBA" id="ARBA00023012"/>
    </source>
</evidence>
<feature type="domain" description="Histidine kinase" evidence="8">
    <location>
        <begin position="109"/>
        <end position="327"/>
    </location>
</feature>
<dbReference type="GO" id="GO:0016301">
    <property type="term" value="F:kinase activity"/>
    <property type="evidence" value="ECO:0007669"/>
    <property type="project" value="UniProtKB-KW"/>
</dbReference>
<name>A0ABT8R9C8_9BACT</name>
<reference evidence="9" key="1">
    <citation type="submission" date="2023-07" db="EMBL/GenBank/DDBJ databases">
        <title>The genome sequence of Rhodocytophaga aerolata KACC 12507.</title>
        <authorList>
            <person name="Zhang X."/>
        </authorList>
    </citation>
    <scope>NUCLEOTIDE SEQUENCE</scope>
    <source>
        <strain evidence="9">KACC 12507</strain>
    </source>
</reference>
<dbReference type="Gene3D" id="1.10.287.130">
    <property type="match status" value="1"/>
</dbReference>
<dbReference type="EMBL" id="JAUKPO010000013">
    <property type="protein sequence ID" value="MDO1448697.1"/>
    <property type="molecule type" value="Genomic_DNA"/>
</dbReference>
<dbReference type="SUPFAM" id="SSF47384">
    <property type="entry name" value="Homodimeric domain of signal transducing histidine kinase"/>
    <property type="match status" value="1"/>
</dbReference>
<organism evidence="9 10">
    <name type="scientific">Rhodocytophaga aerolata</name>
    <dbReference type="NCBI Taxonomy" id="455078"/>
    <lineage>
        <taxon>Bacteria</taxon>
        <taxon>Pseudomonadati</taxon>
        <taxon>Bacteroidota</taxon>
        <taxon>Cytophagia</taxon>
        <taxon>Cytophagales</taxon>
        <taxon>Rhodocytophagaceae</taxon>
        <taxon>Rhodocytophaga</taxon>
    </lineage>
</organism>
<dbReference type="InterPro" id="IPR036890">
    <property type="entry name" value="HATPase_C_sf"/>
</dbReference>
<keyword evidence="7" id="KW-0472">Membrane</keyword>
<dbReference type="InterPro" id="IPR003594">
    <property type="entry name" value="HATPase_dom"/>
</dbReference>
<dbReference type="EC" id="2.7.13.3" evidence="2"/>
<keyword evidence="3" id="KW-0597">Phosphoprotein</keyword>
<dbReference type="RefSeq" id="WP_302039497.1">
    <property type="nucleotide sequence ID" value="NZ_JAUKPO010000013.1"/>
</dbReference>
<dbReference type="Pfam" id="PF02518">
    <property type="entry name" value="HATPase_c"/>
    <property type="match status" value="1"/>
</dbReference>
<keyword evidence="7" id="KW-1133">Transmembrane helix</keyword>
<dbReference type="InterPro" id="IPR003661">
    <property type="entry name" value="HisK_dim/P_dom"/>
</dbReference>
<keyword evidence="4" id="KW-0808">Transferase</keyword>
<dbReference type="PANTHER" id="PTHR43711">
    <property type="entry name" value="TWO-COMPONENT HISTIDINE KINASE"/>
    <property type="match status" value="1"/>
</dbReference>
<dbReference type="Proteomes" id="UP001168528">
    <property type="component" value="Unassembled WGS sequence"/>
</dbReference>
<dbReference type="InterPro" id="IPR004358">
    <property type="entry name" value="Sig_transdc_His_kin-like_C"/>
</dbReference>
<sequence>MNILNLFIATVQTIPAQTASLSGMSVLAFIQWPSSFIPVFLSIGMIALGGLLYYYRMYTQHKKNNLLLEQNIGQLKIKTNRLQTEYNQLKIAEEKLKNTNFTKDKFFSIIAHDLKGPLNSLTGLLQLLIKYADSFSKDELKDFGRNMNKSVNNLLDLLENLLHWSQSQSGMMEYSPEEINLHEVITKTVSLLTPAAENKDIRLTSQINNDLAVFADRNMISFTLRNILSNAIKFTNKGGSVSIVATLRDGQAEISIQDTGIGMSADDLEKLFRIDKCYTTNGTSNEIGTGLGLILCNEFIVKNKGRITVESEVNKGSVFRFVLPVVTTNERIPVEDVY</sequence>
<dbReference type="InterPro" id="IPR050736">
    <property type="entry name" value="Sensor_HK_Regulatory"/>
</dbReference>